<dbReference type="AlphaFoldDB" id="A0A1M6HSM8"/>
<proteinExistence type="predicted"/>
<evidence type="ECO:0000313" key="2">
    <source>
        <dbReference type="Proteomes" id="UP000184225"/>
    </source>
</evidence>
<evidence type="ECO:0000313" key="1">
    <source>
        <dbReference type="EMBL" id="SHJ25158.1"/>
    </source>
</evidence>
<gene>
    <name evidence="1" type="ORF">SAMN04488096_1206</name>
</gene>
<dbReference type="STRING" id="579105.SAMN04488096_1206"/>
<name>A0A1M6HSM8_9FLAO</name>
<dbReference type="RefSeq" id="WP_073153780.1">
    <property type="nucleotide sequence ID" value="NZ_FQYY01000020.1"/>
</dbReference>
<protein>
    <submittedName>
        <fullName evidence="1">Uncharacterized protein</fullName>
    </submittedName>
</protein>
<sequence>MKIQKLIFAIFLILLISCDEQKVETEYHKIADINGKFPLPKDYFQISSEKAMVLAGGMNKPNSKALTNKMNAKLNHFIDKNNEQNLVSITNAVPKLDIEKEFLNGFAQMIEEETFNNLSKPSNHRLIDKKFFKSKDNKSLKVKFDYESAESKKYFTLFLVTTTKQSFIITQHSNTKSDIQTMVTEYMRKN</sequence>
<dbReference type="PROSITE" id="PS51257">
    <property type="entry name" value="PROKAR_LIPOPROTEIN"/>
    <property type="match status" value="1"/>
</dbReference>
<accession>A0A1M6HSM8</accession>
<dbReference type="Proteomes" id="UP000184225">
    <property type="component" value="Unassembled WGS sequence"/>
</dbReference>
<reference evidence="1 2" key="1">
    <citation type="submission" date="2016-11" db="EMBL/GenBank/DDBJ databases">
        <authorList>
            <person name="Jaros S."/>
            <person name="Januszkiewicz K."/>
            <person name="Wedrychowicz H."/>
        </authorList>
    </citation>
    <scope>NUCLEOTIDE SEQUENCE [LARGE SCALE GENOMIC DNA]</scope>
    <source>
        <strain evidence="1 2">DSM 21425</strain>
    </source>
</reference>
<dbReference type="EMBL" id="FQYY01000020">
    <property type="protein sequence ID" value="SHJ25158.1"/>
    <property type="molecule type" value="Genomic_DNA"/>
</dbReference>
<organism evidence="1 2">
    <name type="scientific">Mesonia phycicola</name>
    <dbReference type="NCBI Taxonomy" id="579105"/>
    <lineage>
        <taxon>Bacteria</taxon>
        <taxon>Pseudomonadati</taxon>
        <taxon>Bacteroidota</taxon>
        <taxon>Flavobacteriia</taxon>
        <taxon>Flavobacteriales</taxon>
        <taxon>Flavobacteriaceae</taxon>
        <taxon>Mesonia</taxon>
    </lineage>
</organism>
<keyword evidence="2" id="KW-1185">Reference proteome</keyword>